<name>A0A2B7XX01_POLH7</name>
<dbReference type="OrthoDB" id="4196148at2759"/>
<evidence type="ECO:0000256" key="1">
    <source>
        <dbReference type="SAM" id="MobiDB-lite"/>
    </source>
</evidence>
<comment type="caution">
    <text evidence="2">The sequence shown here is derived from an EMBL/GenBank/DDBJ whole genome shotgun (WGS) entry which is preliminary data.</text>
</comment>
<proteinExistence type="predicted"/>
<organism evidence="2 3">
    <name type="scientific">Polytolypa hystricis (strain UAMH7299)</name>
    <dbReference type="NCBI Taxonomy" id="1447883"/>
    <lineage>
        <taxon>Eukaryota</taxon>
        <taxon>Fungi</taxon>
        <taxon>Dikarya</taxon>
        <taxon>Ascomycota</taxon>
        <taxon>Pezizomycotina</taxon>
        <taxon>Eurotiomycetes</taxon>
        <taxon>Eurotiomycetidae</taxon>
        <taxon>Onygenales</taxon>
        <taxon>Onygenales incertae sedis</taxon>
        <taxon>Polytolypa</taxon>
    </lineage>
</organism>
<dbReference type="AlphaFoldDB" id="A0A2B7XX01"/>
<evidence type="ECO:0000313" key="3">
    <source>
        <dbReference type="Proteomes" id="UP000224634"/>
    </source>
</evidence>
<evidence type="ECO:0000313" key="2">
    <source>
        <dbReference type="EMBL" id="PGH13465.1"/>
    </source>
</evidence>
<accession>A0A2B7XX01</accession>
<gene>
    <name evidence="2" type="ORF">AJ80_06334</name>
</gene>
<protein>
    <submittedName>
        <fullName evidence="2">Uncharacterized protein</fullName>
    </submittedName>
</protein>
<keyword evidence="3" id="KW-1185">Reference proteome</keyword>
<dbReference type="Proteomes" id="UP000224634">
    <property type="component" value="Unassembled WGS sequence"/>
</dbReference>
<reference evidence="2 3" key="1">
    <citation type="submission" date="2017-10" db="EMBL/GenBank/DDBJ databases">
        <title>Comparative genomics in systemic dimorphic fungi from Ajellomycetaceae.</title>
        <authorList>
            <person name="Munoz J.F."/>
            <person name="Mcewen J.G."/>
            <person name="Clay O.K."/>
            <person name="Cuomo C.A."/>
        </authorList>
    </citation>
    <scope>NUCLEOTIDE SEQUENCE [LARGE SCALE GENOMIC DNA]</scope>
    <source>
        <strain evidence="2 3">UAMH7299</strain>
    </source>
</reference>
<sequence>MARASLGVAGGDPPPPSYEETIGIVPPTAAAPAAATRAQPAPDLSSITIDGTLIYPTLPPATALYELSHDLDAGFNKVDISRLVPRTTDVTTTSMNPRDKLIYEFKQVIFSTTVEITGRRRSAVSGTLYLKPRIGLLKQGWEVWHTPASSTSSQRVGGGGHPDALLFRLKGSWNARRPEPLRWEDASGSLVALETVWQRGEDNSRPRLQILSPLPDGMMDILVTAWCARIWIGQQLRLAEERERGVSNFRRRMAYSSGVRRDLYGGSGVVRRF</sequence>
<feature type="region of interest" description="Disordered" evidence="1">
    <location>
        <begin position="1"/>
        <end position="20"/>
    </location>
</feature>
<dbReference type="EMBL" id="PDNA01000104">
    <property type="protein sequence ID" value="PGH13465.1"/>
    <property type="molecule type" value="Genomic_DNA"/>
</dbReference>